<protein>
    <submittedName>
        <fullName evidence="2">Uncharacterized protein</fullName>
    </submittedName>
</protein>
<sequence length="46" mass="5089">MGFEFLLLVVFSLGFYSGYQMDSEPDLPPPAEQSQQVESSDGTDTK</sequence>
<evidence type="ECO:0000313" key="2">
    <source>
        <dbReference type="EMBL" id="SMF26403.1"/>
    </source>
</evidence>
<keyword evidence="3" id="KW-1185">Reference proteome</keyword>
<proteinExistence type="predicted"/>
<dbReference type="RefSeq" id="WP_159455336.1">
    <property type="nucleotide sequence ID" value="NZ_FWZT01000008.1"/>
</dbReference>
<dbReference type="Proteomes" id="UP000192907">
    <property type="component" value="Unassembled WGS sequence"/>
</dbReference>
<feature type="region of interest" description="Disordered" evidence="1">
    <location>
        <begin position="22"/>
        <end position="46"/>
    </location>
</feature>
<evidence type="ECO:0000256" key="1">
    <source>
        <dbReference type="SAM" id="MobiDB-lite"/>
    </source>
</evidence>
<name>A0A1Y6BS10_9BACT</name>
<gene>
    <name evidence="2" type="ORF">SAMN06296036_108143</name>
</gene>
<reference evidence="3" key="1">
    <citation type="submission" date="2017-04" db="EMBL/GenBank/DDBJ databases">
        <authorList>
            <person name="Varghese N."/>
            <person name="Submissions S."/>
        </authorList>
    </citation>
    <scope>NUCLEOTIDE SEQUENCE [LARGE SCALE GENOMIC DNA]</scope>
    <source>
        <strain evidence="3">RKEM611</strain>
    </source>
</reference>
<accession>A0A1Y6BS10</accession>
<feature type="compositionally biased region" description="Polar residues" evidence="1">
    <location>
        <begin position="32"/>
        <end position="46"/>
    </location>
</feature>
<evidence type="ECO:0000313" key="3">
    <source>
        <dbReference type="Proteomes" id="UP000192907"/>
    </source>
</evidence>
<dbReference type="AlphaFoldDB" id="A0A1Y6BS10"/>
<dbReference type="EMBL" id="FWZT01000008">
    <property type="protein sequence ID" value="SMF26403.1"/>
    <property type="molecule type" value="Genomic_DNA"/>
</dbReference>
<organism evidence="2 3">
    <name type="scientific">Pseudobacteriovorax antillogorgiicola</name>
    <dbReference type="NCBI Taxonomy" id="1513793"/>
    <lineage>
        <taxon>Bacteria</taxon>
        <taxon>Pseudomonadati</taxon>
        <taxon>Bdellovibrionota</taxon>
        <taxon>Oligoflexia</taxon>
        <taxon>Oligoflexales</taxon>
        <taxon>Pseudobacteriovoracaceae</taxon>
        <taxon>Pseudobacteriovorax</taxon>
    </lineage>
</organism>